<dbReference type="PROSITE" id="PS00201">
    <property type="entry name" value="FLAVODOXIN"/>
    <property type="match status" value="1"/>
</dbReference>
<dbReference type="RefSeq" id="WP_378022069.1">
    <property type="nucleotide sequence ID" value="NZ_JBHSKG010000008.1"/>
</dbReference>
<accession>A0ABV9ZIA1</accession>
<dbReference type="SUPFAM" id="SSF52218">
    <property type="entry name" value="Flavoproteins"/>
    <property type="match status" value="1"/>
</dbReference>
<comment type="caution">
    <text evidence="2">The sequence shown here is derived from an EMBL/GenBank/DDBJ whole genome shotgun (WGS) entry which is preliminary data.</text>
</comment>
<gene>
    <name evidence="2" type="ORF">ACFPK1_16730</name>
</gene>
<dbReference type="Proteomes" id="UP001596175">
    <property type="component" value="Unassembled WGS sequence"/>
</dbReference>
<sequence length="175" mass="17793">MTRALVIFESMYGNTEAVARAIADGLAARMPVDVVEVGAAPPVPGDDVDLLVVGGPTHAFGMSRASTRRDAAEKAAGELVSRGDGVREWLAALPARPGLRAAAFDTRVARPRVPGSAARAIGRRFRRGGASVVDGPHSFYVDGTEGPLSPGELDRARAWGAALAAAAAVPAGGGA</sequence>
<evidence type="ECO:0000313" key="3">
    <source>
        <dbReference type="Proteomes" id="UP001596175"/>
    </source>
</evidence>
<dbReference type="PROSITE" id="PS50902">
    <property type="entry name" value="FLAVODOXIN_LIKE"/>
    <property type="match status" value="1"/>
</dbReference>
<dbReference type="InterPro" id="IPR008254">
    <property type="entry name" value="Flavodoxin/NO_synth"/>
</dbReference>
<proteinExistence type="predicted"/>
<feature type="domain" description="Flavodoxin-like" evidence="1">
    <location>
        <begin position="4"/>
        <end position="164"/>
    </location>
</feature>
<dbReference type="Pfam" id="PF00258">
    <property type="entry name" value="Flavodoxin_1"/>
    <property type="match status" value="1"/>
</dbReference>
<protein>
    <submittedName>
        <fullName evidence="2">Flavodoxin family protein</fullName>
    </submittedName>
</protein>
<name>A0ABV9ZIA1_9PSEU</name>
<dbReference type="InterPro" id="IPR001226">
    <property type="entry name" value="Flavodoxin_CS"/>
</dbReference>
<dbReference type="EMBL" id="JBHSKG010000008">
    <property type="protein sequence ID" value="MFC5139888.1"/>
    <property type="molecule type" value="Genomic_DNA"/>
</dbReference>
<evidence type="ECO:0000259" key="1">
    <source>
        <dbReference type="PROSITE" id="PS50902"/>
    </source>
</evidence>
<organism evidence="2 3">
    <name type="scientific">Actinomycetospora rhizophila</name>
    <dbReference type="NCBI Taxonomy" id="1416876"/>
    <lineage>
        <taxon>Bacteria</taxon>
        <taxon>Bacillati</taxon>
        <taxon>Actinomycetota</taxon>
        <taxon>Actinomycetes</taxon>
        <taxon>Pseudonocardiales</taxon>
        <taxon>Pseudonocardiaceae</taxon>
        <taxon>Actinomycetospora</taxon>
    </lineage>
</organism>
<dbReference type="InterPro" id="IPR029039">
    <property type="entry name" value="Flavoprotein-like_sf"/>
</dbReference>
<keyword evidence="3" id="KW-1185">Reference proteome</keyword>
<dbReference type="Gene3D" id="3.40.50.360">
    <property type="match status" value="1"/>
</dbReference>
<evidence type="ECO:0000313" key="2">
    <source>
        <dbReference type="EMBL" id="MFC5139888.1"/>
    </source>
</evidence>
<reference evidence="3" key="1">
    <citation type="journal article" date="2019" name="Int. J. Syst. Evol. Microbiol.">
        <title>The Global Catalogue of Microorganisms (GCM) 10K type strain sequencing project: providing services to taxonomists for standard genome sequencing and annotation.</title>
        <authorList>
            <consortium name="The Broad Institute Genomics Platform"/>
            <consortium name="The Broad Institute Genome Sequencing Center for Infectious Disease"/>
            <person name="Wu L."/>
            <person name="Ma J."/>
        </authorList>
    </citation>
    <scope>NUCLEOTIDE SEQUENCE [LARGE SCALE GENOMIC DNA]</scope>
    <source>
        <strain evidence="3">XZYJ18</strain>
    </source>
</reference>